<dbReference type="HOGENOM" id="CLU_036467_0_0_2"/>
<keyword evidence="1" id="KW-0175">Coiled coil</keyword>
<protein>
    <submittedName>
        <fullName evidence="2">Uncharacterized protein</fullName>
    </submittedName>
</protein>
<dbReference type="PATRIC" id="fig|1582439.9.peg.1056"/>
<dbReference type="AlphaFoldDB" id="A0A0C5CAM9"/>
<evidence type="ECO:0000256" key="1">
    <source>
        <dbReference type="SAM" id="Coils"/>
    </source>
</evidence>
<feature type="coiled-coil region" evidence="1">
    <location>
        <begin position="384"/>
        <end position="470"/>
    </location>
</feature>
<reference evidence="3" key="1">
    <citation type="submission" date="2015-02" db="EMBL/GenBank/DDBJ databases">
        <title>Characterization of two novel Thaumarchaeota isolated from the Northern Adriatic Sea.</title>
        <authorList>
            <person name="Bayer B."/>
            <person name="Vojvoda J."/>
            <person name="Offre P."/>
            <person name="Srivastava A."/>
            <person name="Elisabeth N."/>
            <person name="Garcia J.A.L."/>
            <person name="Schleper C."/>
            <person name="Herndl G.J."/>
        </authorList>
    </citation>
    <scope>NUCLEOTIDE SEQUENCE [LARGE SCALE GENOMIC DNA]</scope>
    <source>
        <strain evidence="3">D3C</strain>
    </source>
</reference>
<name>A0A0C5CAM9_9ARCH</name>
<dbReference type="KEGG" id="nid:NPIRD3C_1025"/>
<proteinExistence type="predicted"/>
<reference evidence="2 3" key="3">
    <citation type="journal article" date="2019" name="Int. J. Syst. Evol. Microbiol.">
        <title>Nitrosopumilus adriaticus sp. nov. and Nitrosopumilus piranensis sp. nov., two ammonia-oxidizing archaea from the Adriatic Sea and members of the class Nitrososphaeria.</title>
        <authorList>
            <person name="Bayer B."/>
            <person name="Vojvoda J."/>
            <person name="Reinthaler T."/>
            <person name="Reyes C."/>
            <person name="Pinto M."/>
            <person name="Herndl G.J."/>
        </authorList>
    </citation>
    <scope>NUCLEOTIDE SEQUENCE [LARGE SCALE GENOMIC DNA]</scope>
    <source>
        <strain evidence="2 3">D3C</strain>
    </source>
</reference>
<evidence type="ECO:0000313" key="3">
    <source>
        <dbReference type="Proteomes" id="UP000032027"/>
    </source>
</evidence>
<organism evidence="2 3">
    <name type="scientific">Nitrosopumilus piranensis</name>
    <dbReference type="NCBI Taxonomy" id="1582439"/>
    <lineage>
        <taxon>Archaea</taxon>
        <taxon>Nitrososphaerota</taxon>
        <taxon>Nitrososphaeria</taxon>
        <taxon>Nitrosopumilales</taxon>
        <taxon>Nitrosopumilaceae</taxon>
        <taxon>Nitrosopumilus</taxon>
    </lineage>
</organism>
<accession>A0A0C5CAM9</accession>
<dbReference type="EMBL" id="CP010868">
    <property type="protein sequence ID" value="AJM92237.1"/>
    <property type="molecule type" value="Genomic_DNA"/>
</dbReference>
<reference evidence="2 3" key="2">
    <citation type="journal article" date="2016" name="ISME J.">
        <title>Physiological and genomic characterization of two novel marine thaumarchaeal strains indicates niche differentiation.</title>
        <authorList>
            <person name="Bayer B."/>
            <person name="Vojvoda J."/>
            <person name="Offre P."/>
            <person name="Alves R.J."/>
            <person name="Elisabeth N.H."/>
            <person name="Garcia J.A."/>
            <person name="Volland J.M."/>
            <person name="Srivastava A."/>
            <person name="Schleper C."/>
            <person name="Herndl G.J."/>
        </authorList>
    </citation>
    <scope>NUCLEOTIDE SEQUENCE [LARGE SCALE GENOMIC DNA]</scope>
    <source>
        <strain evidence="2 3">D3C</strain>
    </source>
</reference>
<sequence>MGCMGRVLKNRHKMQHAANTKFLISTIFAVSVTLLFAGNYAYAQISNIDEQNTLSENLQNDPVAQDLLKKIEQTKKMIEELQQKEYEQNQAQEQLEQMRNMSLERLSQDLQEWERLWEKHSSRNAFDSFVNKKPDYVQGVFWDQFEFKEQKVTAGRNAMNQVLMNGGTIQDAKKAYHSMASTPRIELIEMNAQFNVKHNLADYNEQQVFNSTGQIHMSSVTKSKLSEFYGDYRLQPNYILANSDDYVSPKVDSQINADTSCDDGFVLVSRIVSQTFSCIDESIAKKWAENKVSGIIFHDDNISSNGYASSIETNPETKCDVGYAVVYDLLSSEYRCVLEADSKEMMQNGTAEIHTIAEYAVNKDKKKILEDEIYAINQKILQFNAEYDLEKKQLETKYDNKLENEQLLSKQKMHDLINDYKNGEDISKKDLTKAISEIRNNFDIVEKKILDEKLNALHAIELELKEAISKVVKGHEKNSDLYVDWDYLESETVSETIPENSLAPVVKVSFLEQNTSDEIRLDDIGIVNSIGQKFDEIKIDQVLQVSADITNYDDTLQDFVYVVEIKNASNNVVQPAKWMTGSLNPDQTLNVGLSWIPNETGNFKAIISVGSEIDSVSQIADIEIDVTSQDNIHDGDYCKTGYDLLFKYVDNSPICVSSDIAFKLINVGLAFA</sequence>
<dbReference type="STRING" id="1582439.NPIRD3C_1025"/>
<gene>
    <name evidence="2" type="ORF">NPIRD3C_1025</name>
</gene>
<feature type="coiled-coil region" evidence="1">
    <location>
        <begin position="64"/>
        <end position="123"/>
    </location>
</feature>
<evidence type="ECO:0000313" key="2">
    <source>
        <dbReference type="EMBL" id="AJM92237.1"/>
    </source>
</evidence>
<dbReference type="Proteomes" id="UP000032027">
    <property type="component" value="Chromosome"/>
</dbReference>
<keyword evidence="3" id="KW-1185">Reference proteome</keyword>